<reference evidence="3 4" key="1">
    <citation type="submission" date="2012-11" db="EMBL/GenBank/DDBJ databases">
        <title>Whole genome sequence of Acidisphaera rubrifaciens HS-AP3.</title>
        <authorList>
            <person name="Azuma Y."/>
            <person name="Higashiura N."/>
            <person name="Hirakawa H."/>
            <person name="Matsushita K."/>
        </authorList>
    </citation>
    <scope>NUCLEOTIDE SEQUENCE [LARGE SCALE GENOMIC DNA]</scope>
    <source>
        <strain evidence="3 4">HS-AP3</strain>
    </source>
</reference>
<dbReference type="Pfam" id="PF13439">
    <property type="entry name" value="Glyco_transf_4"/>
    <property type="match status" value="1"/>
</dbReference>
<keyword evidence="4" id="KW-1185">Reference proteome</keyword>
<comment type="caution">
    <text evidence="3">The sequence shown here is derived from an EMBL/GenBank/DDBJ whole genome shotgun (WGS) entry which is preliminary data.</text>
</comment>
<evidence type="ECO:0000313" key="3">
    <source>
        <dbReference type="EMBL" id="GAN77660.1"/>
    </source>
</evidence>
<evidence type="ECO:0000259" key="1">
    <source>
        <dbReference type="Pfam" id="PF00534"/>
    </source>
</evidence>
<dbReference type="InterPro" id="IPR050194">
    <property type="entry name" value="Glycosyltransferase_grp1"/>
</dbReference>
<dbReference type="PANTHER" id="PTHR45947">
    <property type="entry name" value="SULFOQUINOVOSYL TRANSFERASE SQD2"/>
    <property type="match status" value="1"/>
</dbReference>
<dbReference type="SUPFAM" id="SSF53756">
    <property type="entry name" value="UDP-Glycosyltransferase/glycogen phosphorylase"/>
    <property type="match status" value="1"/>
</dbReference>
<dbReference type="InterPro" id="IPR001296">
    <property type="entry name" value="Glyco_trans_1"/>
</dbReference>
<feature type="domain" description="Glycosyl transferase family 1" evidence="1">
    <location>
        <begin position="264"/>
        <end position="423"/>
    </location>
</feature>
<dbReference type="Proteomes" id="UP000032680">
    <property type="component" value="Unassembled WGS sequence"/>
</dbReference>
<dbReference type="GO" id="GO:0016758">
    <property type="term" value="F:hexosyltransferase activity"/>
    <property type="evidence" value="ECO:0007669"/>
    <property type="project" value="TreeGrafter"/>
</dbReference>
<organism evidence="3 4">
    <name type="scientific">Acidisphaera rubrifaciens HS-AP3</name>
    <dbReference type="NCBI Taxonomy" id="1231350"/>
    <lineage>
        <taxon>Bacteria</taxon>
        <taxon>Pseudomonadati</taxon>
        <taxon>Pseudomonadota</taxon>
        <taxon>Alphaproteobacteria</taxon>
        <taxon>Acetobacterales</taxon>
        <taxon>Acetobacteraceae</taxon>
        <taxon>Acidisphaera</taxon>
    </lineage>
</organism>
<feature type="domain" description="Glycosyltransferase subfamily 4-like N-terminal" evidence="2">
    <location>
        <begin position="128"/>
        <end position="243"/>
    </location>
</feature>
<accession>A0A0D6P7D3</accession>
<name>A0A0D6P7D3_9PROT</name>
<evidence type="ECO:0000259" key="2">
    <source>
        <dbReference type="Pfam" id="PF13439"/>
    </source>
</evidence>
<dbReference type="InterPro" id="IPR028098">
    <property type="entry name" value="Glyco_trans_4-like_N"/>
</dbReference>
<keyword evidence="3" id="KW-0808">Transferase</keyword>
<protein>
    <submittedName>
        <fullName evidence="3">Glycosyl transferase</fullName>
    </submittedName>
</protein>
<dbReference type="PANTHER" id="PTHR45947:SF3">
    <property type="entry name" value="SULFOQUINOVOSYL TRANSFERASE SQD2"/>
    <property type="match status" value="1"/>
</dbReference>
<gene>
    <name evidence="3" type="ORF">Asru_0410_05</name>
</gene>
<proteinExistence type="predicted"/>
<dbReference type="AlphaFoldDB" id="A0A0D6P7D3"/>
<sequence length="445" mass="47697">MRQAVISGHVAPNPDETVEGLIARVDPAARSGTRAHDIDDCPGAPAVVLITSNFPPVRGGSSVVYESLAKHASGRILVVAPRRDYRNLRPLAWSAHDAAAPYRVVRLAMLRSPMNDGRPDRRTRLRLAGIEAWRRARLLATLAGVLLRGGIRTVCVGELVAGAWILRVLRPIAAVRTVIYVHGEEITTRDAYDADGRRRRAALQAADAIIAVSPFTVRAIHDFLGPAADRPVILIRNGVDTARFRPGPRRADLVTRYGLTGCFVFVSVCRLLEKKGIDHAIGAFARLAVADPGCRLLIVGTGPDAARLRTIAEDCGVVDRVIFAGDVPDADLADHYRLGDVFVMPNRALPDGDTEGFGLVFLEANACGLPVIAGRDGGSADAVTDGENGLVVDGRSVDAIAAAMYRLRQDTELRAALAQRGREVATAADWRHRVSSFLHACGVPG</sequence>
<dbReference type="CDD" id="cd03801">
    <property type="entry name" value="GT4_PimA-like"/>
    <property type="match status" value="1"/>
</dbReference>
<dbReference type="EMBL" id="BANB01000410">
    <property type="protein sequence ID" value="GAN77660.1"/>
    <property type="molecule type" value="Genomic_DNA"/>
</dbReference>
<dbReference type="Gene3D" id="3.40.50.2000">
    <property type="entry name" value="Glycogen Phosphorylase B"/>
    <property type="match status" value="2"/>
</dbReference>
<dbReference type="Pfam" id="PF00534">
    <property type="entry name" value="Glycos_transf_1"/>
    <property type="match status" value="1"/>
</dbReference>
<evidence type="ECO:0000313" key="4">
    <source>
        <dbReference type="Proteomes" id="UP000032680"/>
    </source>
</evidence>